<dbReference type="AlphaFoldDB" id="A0A7Y2K359"/>
<accession>A0A7Y2K359</accession>
<evidence type="ECO:0000313" key="4">
    <source>
        <dbReference type="EMBL" id="NNG24574.1"/>
    </source>
</evidence>
<dbReference type="PANTHER" id="PTHR43877:SF1">
    <property type="entry name" value="ACETYLTRANSFERASE"/>
    <property type="match status" value="1"/>
</dbReference>
<dbReference type="Pfam" id="PF00583">
    <property type="entry name" value="Acetyltransf_1"/>
    <property type="match status" value="1"/>
</dbReference>
<organism evidence="4 5">
    <name type="scientific">Telluria aromaticivorans</name>
    <dbReference type="NCBI Taxonomy" id="2725995"/>
    <lineage>
        <taxon>Bacteria</taxon>
        <taxon>Pseudomonadati</taxon>
        <taxon>Pseudomonadota</taxon>
        <taxon>Betaproteobacteria</taxon>
        <taxon>Burkholderiales</taxon>
        <taxon>Oxalobacteraceae</taxon>
        <taxon>Telluria group</taxon>
        <taxon>Telluria</taxon>
    </lineage>
</organism>
<keyword evidence="5" id="KW-1185">Reference proteome</keyword>
<dbReference type="CDD" id="cd04301">
    <property type="entry name" value="NAT_SF"/>
    <property type="match status" value="1"/>
</dbReference>
<protein>
    <submittedName>
        <fullName evidence="4">GNAT family N-acetyltransferase</fullName>
    </submittedName>
</protein>
<proteinExistence type="predicted"/>
<dbReference type="InterPro" id="IPR016181">
    <property type="entry name" value="Acyl_CoA_acyltransferase"/>
</dbReference>
<reference evidence="4 5" key="1">
    <citation type="submission" date="2020-04" db="EMBL/GenBank/DDBJ databases">
        <title>Massilia sp. nov., a cold adapted bacteria isolated from Arctic soil.</title>
        <authorList>
            <person name="Son J."/>
            <person name="Ka J.-O."/>
        </authorList>
    </citation>
    <scope>NUCLEOTIDE SEQUENCE [LARGE SCALE GENOMIC DNA]</scope>
    <source>
        <strain evidence="4 5">ML15P13</strain>
    </source>
</reference>
<evidence type="ECO:0000256" key="2">
    <source>
        <dbReference type="ARBA" id="ARBA00023315"/>
    </source>
</evidence>
<dbReference type="InterPro" id="IPR000182">
    <property type="entry name" value="GNAT_dom"/>
</dbReference>
<keyword evidence="2" id="KW-0012">Acyltransferase</keyword>
<dbReference type="PROSITE" id="PS51186">
    <property type="entry name" value="GNAT"/>
    <property type="match status" value="1"/>
</dbReference>
<dbReference type="InterPro" id="IPR050832">
    <property type="entry name" value="Bact_Acetyltransf"/>
</dbReference>
<dbReference type="Proteomes" id="UP000533905">
    <property type="component" value="Unassembled WGS sequence"/>
</dbReference>
<evidence type="ECO:0000259" key="3">
    <source>
        <dbReference type="PROSITE" id="PS51186"/>
    </source>
</evidence>
<keyword evidence="1 4" id="KW-0808">Transferase</keyword>
<evidence type="ECO:0000313" key="5">
    <source>
        <dbReference type="Proteomes" id="UP000533905"/>
    </source>
</evidence>
<sequence length="167" mass="17628">MIRTLRAGEWQAYRAIRLHALADAPDAFGSTLAREEALAADTWAARVAKSVVSGIDYPLVAEAGGEFAGLAWAKVDADDAGIVNLFQMWVAPQWRAQGVAGALLQQAIGWAGARGARALQLGVNCANGAAVSLYARAGFVAVGAPYPMREGTALMEQTMRLELARKS</sequence>
<feature type="domain" description="N-acetyltransferase" evidence="3">
    <location>
        <begin position="1"/>
        <end position="160"/>
    </location>
</feature>
<dbReference type="SUPFAM" id="SSF55729">
    <property type="entry name" value="Acyl-CoA N-acyltransferases (Nat)"/>
    <property type="match status" value="1"/>
</dbReference>
<dbReference type="Gene3D" id="3.40.630.30">
    <property type="match status" value="1"/>
</dbReference>
<evidence type="ECO:0000256" key="1">
    <source>
        <dbReference type="ARBA" id="ARBA00022679"/>
    </source>
</evidence>
<dbReference type="EMBL" id="JABAIV010000006">
    <property type="protein sequence ID" value="NNG24574.1"/>
    <property type="molecule type" value="Genomic_DNA"/>
</dbReference>
<dbReference type="PANTHER" id="PTHR43877">
    <property type="entry name" value="AMINOALKYLPHOSPHONATE N-ACETYLTRANSFERASE-RELATED-RELATED"/>
    <property type="match status" value="1"/>
</dbReference>
<dbReference type="GO" id="GO:0016747">
    <property type="term" value="F:acyltransferase activity, transferring groups other than amino-acyl groups"/>
    <property type="evidence" value="ECO:0007669"/>
    <property type="project" value="InterPro"/>
</dbReference>
<name>A0A7Y2K359_9BURK</name>
<gene>
    <name evidence="4" type="ORF">HGB41_16400</name>
</gene>
<comment type="caution">
    <text evidence="4">The sequence shown here is derived from an EMBL/GenBank/DDBJ whole genome shotgun (WGS) entry which is preliminary data.</text>
</comment>